<evidence type="ECO:0000259" key="1">
    <source>
        <dbReference type="PROSITE" id="PS50024"/>
    </source>
</evidence>
<dbReference type="PROSITE" id="PS50024">
    <property type="entry name" value="SEA"/>
    <property type="match status" value="1"/>
</dbReference>
<dbReference type="PANTHER" id="PTHR12199:SF3">
    <property type="entry name" value="INTERPHOTORECEPTOR MATRIX PROTEOGLYCAN 1"/>
    <property type="match status" value="1"/>
</dbReference>
<gene>
    <name evidence="2" type="ORF">mPipKuh1_006698</name>
</gene>
<comment type="caution">
    <text evidence="2">The sequence shown here is derived from an EMBL/GenBank/DDBJ whole genome shotgun (WGS) entry which is preliminary data.</text>
</comment>
<evidence type="ECO:0000313" key="2">
    <source>
        <dbReference type="EMBL" id="KAF6362982.1"/>
    </source>
</evidence>
<protein>
    <submittedName>
        <fullName evidence="2">Interphotoreceptor matrix proteoglycan 1</fullName>
    </submittedName>
</protein>
<keyword evidence="3" id="KW-1185">Reference proteome</keyword>
<keyword evidence="2" id="KW-0675">Receptor</keyword>
<dbReference type="PANTHER" id="PTHR12199">
    <property type="entry name" value="INTERPHOTORECEPTOR MATRIX PROTEOGLYCAN"/>
    <property type="match status" value="1"/>
</dbReference>
<reference evidence="2 3" key="1">
    <citation type="journal article" date="2020" name="Nature">
        <title>Six reference-quality genomes reveal evolution of bat adaptations.</title>
        <authorList>
            <person name="Jebb D."/>
            <person name="Huang Z."/>
            <person name="Pippel M."/>
            <person name="Hughes G.M."/>
            <person name="Lavrichenko K."/>
            <person name="Devanna P."/>
            <person name="Winkler S."/>
            <person name="Jermiin L.S."/>
            <person name="Skirmuntt E.C."/>
            <person name="Katzourakis A."/>
            <person name="Burkitt-Gray L."/>
            <person name="Ray D.A."/>
            <person name="Sullivan K.A.M."/>
            <person name="Roscito J.G."/>
            <person name="Kirilenko B.M."/>
            <person name="Davalos L.M."/>
            <person name="Corthals A.P."/>
            <person name="Power M.L."/>
            <person name="Jones G."/>
            <person name="Ransome R.D."/>
            <person name="Dechmann D.K.N."/>
            <person name="Locatelli A.G."/>
            <person name="Puechmaille S.J."/>
            <person name="Fedrigo O."/>
            <person name="Jarvis E.D."/>
            <person name="Hiller M."/>
            <person name="Vernes S.C."/>
            <person name="Myers E.W."/>
            <person name="Teeling E.C."/>
        </authorList>
    </citation>
    <scope>NUCLEOTIDE SEQUENCE [LARGE SCALE GENOMIC DNA]</scope>
    <source>
        <strain evidence="2">MPipKuh1</strain>
        <tissue evidence="2">Flight muscle</tissue>
    </source>
</reference>
<name>A0A7J7YM32_PIPKU</name>
<accession>A0A7J7YM32</accession>
<dbReference type="InterPro" id="IPR039861">
    <property type="entry name" value="IMPG"/>
</dbReference>
<dbReference type="GO" id="GO:0007601">
    <property type="term" value="P:visual perception"/>
    <property type="evidence" value="ECO:0007669"/>
    <property type="project" value="InterPro"/>
</dbReference>
<dbReference type="EMBL" id="JACAGB010000005">
    <property type="protein sequence ID" value="KAF6362982.1"/>
    <property type="molecule type" value="Genomic_DNA"/>
</dbReference>
<proteinExistence type="predicted"/>
<evidence type="ECO:0000313" key="3">
    <source>
        <dbReference type="Proteomes" id="UP000558488"/>
    </source>
</evidence>
<organism evidence="2 3">
    <name type="scientific">Pipistrellus kuhlii</name>
    <name type="common">Kuhl's pipistrelle</name>
    <dbReference type="NCBI Taxonomy" id="59472"/>
    <lineage>
        <taxon>Eukaryota</taxon>
        <taxon>Metazoa</taxon>
        <taxon>Chordata</taxon>
        <taxon>Craniata</taxon>
        <taxon>Vertebrata</taxon>
        <taxon>Euteleostomi</taxon>
        <taxon>Mammalia</taxon>
        <taxon>Eutheria</taxon>
        <taxon>Laurasiatheria</taxon>
        <taxon>Chiroptera</taxon>
        <taxon>Yangochiroptera</taxon>
        <taxon>Vespertilionidae</taxon>
        <taxon>Pipistrellus</taxon>
    </lineage>
</organism>
<sequence length="276" mass="31297">MYLETRGAIFVIWIFFQIQGNKVCQEAVWEAYRIFLGHIPDIGEYQDWVSTCQQEVFCLSDIEKKFSNSQEPLDLLQQRIKQSNFPERKDEIATEEILGDPGKTPVFSTDVTYVSLGPFPLTPEDTLLNDTKMPITEREIESSEVSEGPPEQKVGLSISLANQKFKAELPDAHSLYYQELAAKSQSQFKLHRGVRLTAVFKRDSAEANSPASDLLSFDSNKIESEGVLYGMTEEDKQPETYRTALDLSKLISRALQEEKSLHMGTIQFTDVQLVIS</sequence>
<dbReference type="InterPro" id="IPR000082">
    <property type="entry name" value="SEA_dom"/>
</dbReference>
<dbReference type="AlphaFoldDB" id="A0A7J7YM32"/>
<dbReference type="Proteomes" id="UP000558488">
    <property type="component" value="Unassembled WGS sequence"/>
</dbReference>
<feature type="domain" description="SEA" evidence="1">
    <location>
        <begin position="150"/>
        <end position="276"/>
    </location>
</feature>